<dbReference type="AlphaFoldDB" id="A0A9P7N3H3"/>
<dbReference type="Proteomes" id="UP000748025">
    <property type="component" value="Unassembled WGS sequence"/>
</dbReference>
<feature type="region of interest" description="Disordered" evidence="6">
    <location>
        <begin position="1"/>
        <end position="37"/>
    </location>
</feature>
<keyword evidence="4 7" id="KW-0472">Membrane</keyword>
<feature type="region of interest" description="Disordered" evidence="6">
    <location>
        <begin position="577"/>
        <end position="600"/>
    </location>
</feature>
<keyword evidence="2 7" id="KW-0812">Transmembrane</keyword>
<feature type="transmembrane region" description="Helical" evidence="7">
    <location>
        <begin position="474"/>
        <end position="495"/>
    </location>
</feature>
<dbReference type="GO" id="GO:0016020">
    <property type="term" value="C:membrane"/>
    <property type="evidence" value="ECO:0007669"/>
    <property type="project" value="UniProtKB-SubCell"/>
</dbReference>
<evidence type="ECO:0000256" key="4">
    <source>
        <dbReference type="ARBA" id="ARBA00023136"/>
    </source>
</evidence>
<accession>A0A9P7N3H3</accession>
<evidence type="ECO:0000256" key="1">
    <source>
        <dbReference type="ARBA" id="ARBA00004141"/>
    </source>
</evidence>
<evidence type="ECO:0000313" key="8">
    <source>
        <dbReference type="EMBL" id="KAG5988407.1"/>
    </source>
</evidence>
<comment type="subcellular location">
    <subcellularLocation>
        <location evidence="1">Membrane</location>
        <topology evidence="1">Multi-pass membrane protein</topology>
    </subcellularLocation>
</comment>
<name>A0A9P7N3H3_9HYPO</name>
<dbReference type="OrthoDB" id="361039at2759"/>
<feature type="region of interest" description="Disordered" evidence="6">
    <location>
        <begin position="338"/>
        <end position="360"/>
    </location>
</feature>
<protein>
    <submittedName>
        <fullName evidence="8">Uncharacterized protein</fullName>
    </submittedName>
</protein>
<dbReference type="SUPFAM" id="SSF144083">
    <property type="entry name" value="Magnesium transport protein CorA, transmembrane region"/>
    <property type="match status" value="1"/>
</dbReference>
<dbReference type="GO" id="GO:0046873">
    <property type="term" value="F:metal ion transmembrane transporter activity"/>
    <property type="evidence" value="ECO:0007669"/>
    <property type="project" value="InterPro"/>
</dbReference>
<evidence type="ECO:0000313" key="9">
    <source>
        <dbReference type="Proteomes" id="UP000748025"/>
    </source>
</evidence>
<keyword evidence="3 7" id="KW-1133">Transmembrane helix</keyword>
<evidence type="ECO:0000256" key="5">
    <source>
        <dbReference type="SAM" id="Coils"/>
    </source>
</evidence>
<keyword evidence="9" id="KW-1185">Reference proteome</keyword>
<dbReference type="InterPro" id="IPR050829">
    <property type="entry name" value="CorA_MIT"/>
</dbReference>
<feature type="compositionally biased region" description="Basic and acidic residues" evidence="6">
    <location>
        <begin position="1"/>
        <end position="14"/>
    </location>
</feature>
<feature type="compositionally biased region" description="Basic and acidic residues" evidence="6">
    <location>
        <begin position="349"/>
        <end position="360"/>
    </location>
</feature>
<proteinExistence type="predicted"/>
<gene>
    <name evidence="8" type="ORF">E4U43_004757</name>
</gene>
<dbReference type="PANTHER" id="PTHR47685:SF1">
    <property type="entry name" value="MAGNESIUM TRANSPORT PROTEIN CORA"/>
    <property type="match status" value="1"/>
</dbReference>
<evidence type="ECO:0000256" key="2">
    <source>
        <dbReference type="ARBA" id="ARBA00022692"/>
    </source>
</evidence>
<dbReference type="PANTHER" id="PTHR47685">
    <property type="entry name" value="MAGNESIUM TRANSPORT PROTEIN CORA"/>
    <property type="match status" value="1"/>
</dbReference>
<dbReference type="InterPro" id="IPR002523">
    <property type="entry name" value="MgTranspt_CorA/ZnTranspt_ZntB"/>
</dbReference>
<evidence type="ECO:0000256" key="6">
    <source>
        <dbReference type="SAM" id="MobiDB-lite"/>
    </source>
</evidence>
<dbReference type="Pfam" id="PF01544">
    <property type="entry name" value="CorA"/>
    <property type="match status" value="1"/>
</dbReference>
<organism evidence="8 9">
    <name type="scientific">Claviceps pusilla</name>
    <dbReference type="NCBI Taxonomy" id="123648"/>
    <lineage>
        <taxon>Eukaryota</taxon>
        <taxon>Fungi</taxon>
        <taxon>Dikarya</taxon>
        <taxon>Ascomycota</taxon>
        <taxon>Pezizomycotina</taxon>
        <taxon>Sordariomycetes</taxon>
        <taxon>Hypocreomycetidae</taxon>
        <taxon>Hypocreales</taxon>
        <taxon>Clavicipitaceae</taxon>
        <taxon>Claviceps</taxon>
    </lineage>
</organism>
<evidence type="ECO:0000256" key="3">
    <source>
        <dbReference type="ARBA" id="ARBA00022989"/>
    </source>
</evidence>
<sequence length="637" mass="73244">MADVREFMGRRETVSPRIRSAGGQSWSPPRRRSSTEDSTSTCLFLPYLHFDSYKRLIRRRNLFHQRLSQGRAHPVPESVAKSDSLELQVIWEYLGHDPPINCRRTLDQYEYPSLRDTRSRDDDQMLYKLTKERGARAQQPPPSSAVSEKGQSFLRTQGSSTLAASEAGSSQPDSGGGGSSSWRERILGRDGNVNGNRDAGGGSTREEEEKVLLNGNVLMVDQLWLWVIQSHTIVSFFPKRESDPIEGPLYRQADLRDSIFNEVNIDLTRQCENALDLAALAALHAVSVLLDRSSHPDLEIFRIFEEAISLLTERLTFSLKEFRAEGFRDKASDYEPVDDGAHSIRKRHKEEGRRAERENRDNTSALLELRDIEDELQTLLHLFERQSKVIASMHAIYQRPELRHQTINGRSFLSEALKRLRDYTQQASEMMQRVRATRDDYDKLLQMVQRQAQVDEVRLSRLHADLASAQSRSVMIFTTFTVIFLPLTFFTGLFGMNTQEWGGGNNLPLRTIGTVALPASAFLVVTSLLLAFSTNARRLFRWISRGHRRWARWMYRYVWGPVAAKMLEVHHWVRGGSSGTGEDKDRREDRKRRRGRRGLETETSDFWDRNRPERERGYRIPEVNVRRVRGRSLAGGL</sequence>
<feature type="region of interest" description="Disordered" evidence="6">
    <location>
        <begin position="132"/>
        <end position="207"/>
    </location>
</feature>
<comment type="caution">
    <text evidence="8">The sequence shown here is derived from an EMBL/GenBank/DDBJ whole genome shotgun (WGS) entry which is preliminary data.</text>
</comment>
<dbReference type="Gene3D" id="1.20.58.340">
    <property type="entry name" value="Magnesium transport protein CorA, transmembrane region"/>
    <property type="match status" value="1"/>
</dbReference>
<dbReference type="EMBL" id="SRPW01003089">
    <property type="protein sequence ID" value="KAG5988407.1"/>
    <property type="molecule type" value="Genomic_DNA"/>
</dbReference>
<dbReference type="InterPro" id="IPR045863">
    <property type="entry name" value="CorA_TM1_TM2"/>
</dbReference>
<keyword evidence="5" id="KW-0175">Coiled coil</keyword>
<feature type="coiled-coil region" evidence="5">
    <location>
        <begin position="413"/>
        <end position="440"/>
    </location>
</feature>
<reference evidence="8" key="1">
    <citation type="journal article" date="2020" name="bioRxiv">
        <title>Whole genome comparisons of ergot fungi reveals the divergence and evolution of species within the genus Claviceps are the result of varying mechanisms driving genome evolution and host range expansion.</title>
        <authorList>
            <person name="Wyka S.A."/>
            <person name="Mondo S.J."/>
            <person name="Liu M."/>
            <person name="Dettman J."/>
            <person name="Nalam V."/>
            <person name="Broders K.D."/>
        </authorList>
    </citation>
    <scope>NUCLEOTIDE SEQUENCE</scope>
    <source>
        <strain evidence="8">CCC 602</strain>
    </source>
</reference>
<feature type="transmembrane region" description="Helical" evidence="7">
    <location>
        <begin position="515"/>
        <end position="532"/>
    </location>
</feature>
<feature type="compositionally biased region" description="Polar residues" evidence="6">
    <location>
        <begin position="144"/>
        <end position="163"/>
    </location>
</feature>
<evidence type="ECO:0000256" key="7">
    <source>
        <dbReference type="SAM" id="Phobius"/>
    </source>
</evidence>